<dbReference type="PANTHER" id="PTHR21432">
    <property type="entry name" value="ACETYL-COA HYDROLASE-RELATED"/>
    <property type="match status" value="1"/>
</dbReference>
<dbReference type="GO" id="GO:0008775">
    <property type="term" value="F:acetate CoA-transferase activity"/>
    <property type="evidence" value="ECO:0007669"/>
    <property type="project" value="InterPro"/>
</dbReference>
<keyword evidence="3" id="KW-0443">Lipid metabolism</keyword>
<evidence type="ECO:0000256" key="1">
    <source>
        <dbReference type="ARBA" id="ARBA00009632"/>
    </source>
</evidence>
<comment type="catalytic activity">
    <reaction evidence="3">
        <text>butanoate + acetyl-CoA = butanoyl-CoA + acetate</text>
        <dbReference type="Rhea" id="RHEA:30071"/>
        <dbReference type="ChEBI" id="CHEBI:17968"/>
        <dbReference type="ChEBI" id="CHEBI:30089"/>
        <dbReference type="ChEBI" id="CHEBI:57288"/>
        <dbReference type="ChEBI" id="CHEBI:57371"/>
    </reaction>
</comment>
<dbReference type="Pfam" id="PF02550">
    <property type="entry name" value="AcetylCoA_hydro"/>
    <property type="match status" value="1"/>
</dbReference>
<dbReference type="HAMAP" id="MF_03228">
    <property type="entry name" value="But_CoA_trans"/>
    <property type="match status" value="1"/>
</dbReference>
<dbReference type="InterPro" id="IPR003702">
    <property type="entry name" value="ActCoA_hydro_N"/>
</dbReference>
<dbReference type="Proteomes" id="UP000045545">
    <property type="component" value="Unassembled WGS sequence"/>
</dbReference>
<feature type="domain" description="Acetyl-CoA hydrolase/transferase N-terminal" evidence="4">
    <location>
        <begin position="7"/>
        <end position="192"/>
    </location>
</feature>
<gene>
    <name evidence="6" type="ORF">1929</name>
</gene>
<dbReference type="PANTHER" id="PTHR21432:SF20">
    <property type="entry name" value="ACETYL-COA HYDROLASE"/>
    <property type="match status" value="1"/>
</dbReference>
<dbReference type="EC" id="2.8.3.-" evidence="3"/>
<keyword evidence="3" id="KW-0963">Cytoplasm</keyword>
<feature type="binding site" evidence="3">
    <location>
        <begin position="220"/>
        <end position="224"/>
    </location>
    <ligand>
        <name>CoA</name>
        <dbReference type="ChEBI" id="CHEBI:57287"/>
    </ligand>
</feature>
<comment type="pathway">
    <text evidence="3">Lipid metabolism; butanoate metabolism.</text>
</comment>
<evidence type="ECO:0000256" key="2">
    <source>
        <dbReference type="ARBA" id="ARBA00022679"/>
    </source>
</evidence>
<evidence type="ECO:0000313" key="7">
    <source>
        <dbReference type="Proteomes" id="UP000045545"/>
    </source>
</evidence>
<dbReference type="SUPFAM" id="SSF100950">
    <property type="entry name" value="NagB/RpiA/CoA transferase-like"/>
    <property type="match status" value="2"/>
</dbReference>
<sequence>MNQVWMDEYQEKLATAAEAVKCIKSGDWVEYAFGVCCANEVDAALAQRKDELRDVKIRCDIGAYRHYTAEADPSGEHFVWNSWHVAAQDKKFIGKNLYYVPMKFHENPMITRRDAAPPNVLVVMVSPMDRHGYFNFGAGAPSTWAAMEKAQYIIVEVNQNIPRCLGGNQECVHISQVDYVVESQNNPIMVLESSEPNEVEVKIAAHILNRMYDGNCVQLGIGGTPNAVGSMVAESDLKDLGVHTEMYVDAYVKMAKAGKINGSRKNIDKYKQVYSFAMGSQELYDYIDDNPGLAAYSVDYTNDPRIIAQIDDFVSINACIEVDLFGQVCAESVGTRHISGTGGQLDFVEGAYKSKNGQSFICLPSTITVNGEVKSRIKPILSPGAIVTDPRTAVHMLVTEFGVANMKGKSTWERAEALISIAHPDFREELIKEAEQMNIWRRSNRVEGSFSSSI</sequence>
<dbReference type="RefSeq" id="WP_242847525.1">
    <property type="nucleotide sequence ID" value="NZ_CGIH01000031.1"/>
</dbReference>
<reference evidence="6 7" key="1">
    <citation type="submission" date="2015-03" db="EMBL/GenBank/DDBJ databases">
        <authorList>
            <person name="Murphy D."/>
        </authorList>
    </citation>
    <scope>NUCLEOTIDE SEQUENCE [LARGE SCALE GENOMIC DNA]</scope>
    <source>
        <strain evidence="6 7">OL-4</strain>
    </source>
</reference>
<protein>
    <recommendedName>
        <fullName evidence="3">Probable butyrate:acetyl-CoA coenzyme A-transferase</fullName>
        <shortName evidence="3">Butyrate CoA-transferase</shortName>
        <ecNumber evidence="3">2.8.3.-</ecNumber>
    </recommendedName>
</protein>
<feature type="domain" description="Acetyl-CoA hydrolase/transferase C-terminal" evidence="5">
    <location>
        <begin position="279"/>
        <end position="434"/>
    </location>
</feature>
<dbReference type="GO" id="GO:0005737">
    <property type="term" value="C:cytoplasm"/>
    <property type="evidence" value="ECO:0007669"/>
    <property type="project" value="UniProtKB-SubCell"/>
</dbReference>
<evidence type="ECO:0000259" key="4">
    <source>
        <dbReference type="Pfam" id="PF02550"/>
    </source>
</evidence>
<organism evidence="6 7">
    <name type="scientific">Syntrophomonas zehnderi OL-4</name>
    <dbReference type="NCBI Taxonomy" id="690567"/>
    <lineage>
        <taxon>Bacteria</taxon>
        <taxon>Bacillati</taxon>
        <taxon>Bacillota</taxon>
        <taxon>Clostridia</taxon>
        <taxon>Eubacteriales</taxon>
        <taxon>Syntrophomonadaceae</taxon>
        <taxon>Syntrophomonas</taxon>
    </lineage>
</organism>
<dbReference type="Gene3D" id="3.30.750.70">
    <property type="entry name" value="4-hydroxybutyrate coenzyme like domains"/>
    <property type="match status" value="1"/>
</dbReference>
<accession>A0A0E4GB73</accession>
<keyword evidence="6" id="KW-0378">Hydrolase</keyword>
<proteinExistence type="inferred from homology"/>
<name>A0A0E4GB73_9FIRM</name>
<dbReference type="InterPro" id="IPR038460">
    <property type="entry name" value="AcetylCoA_hyd_C_sf"/>
</dbReference>
<dbReference type="GO" id="GO:0016787">
    <property type="term" value="F:hydrolase activity"/>
    <property type="evidence" value="ECO:0007669"/>
    <property type="project" value="UniProtKB-KW"/>
</dbReference>
<feature type="binding site" evidence="3">
    <location>
        <position position="343"/>
    </location>
    <ligand>
        <name>CoA</name>
        <dbReference type="ChEBI" id="CHEBI:57287"/>
    </ligand>
</feature>
<dbReference type="AlphaFoldDB" id="A0A0E4GB73"/>
<dbReference type="InterPro" id="IPR037171">
    <property type="entry name" value="NagB/RpiA_transferase-like"/>
</dbReference>
<dbReference type="UniPathway" id="UPA00863"/>
<dbReference type="EMBL" id="CGIH01000031">
    <property type="protein sequence ID" value="CFX81376.1"/>
    <property type="molecule type" value="Genomic_DNA"/>
</dbReference>
<evidence type="ECO:0000313" key="6">
    <source>
        <dbReference type="EMBL" id="CFX81376.1"/>
    </source>
</evidence>
<dbReference type="GO" id="GO:0019605">
    <property type="term" value="P:butyrate metabolic process"/>
    <property type="evidence" value="ECO:0007669"/>
    <property type="project" value="UniProtKB-UniRule"/>
</dbReference>
<dbReference type="GO" id="GO:0006084">
    <property type="term" value="P:acetyl-CoA metabolic process"/>
    <property type="evidence" value="ECO:0007669"/>
    <property type="project" value="UniProtKB-UniRule"/>
</dbReference>
<dbReference type="Gene3D" id="3.40.1080.10">
    <property type="entry name" value="Glutaconate Coenzyme A-transferase"/>
    <property type="match status" value="1"/>
</dbReference>
<keyword evidence="7" id="KW-1185">Reference proteome</keyword>
<comment type="function">
    <text evidence="3">Coenzyme A-transferase that converts butyrate to butyryl-CoA.</text>
</comment>
<dbReference type="Gene3D" id="3.40.1080.20">
    <property type="entry name" value="Acetyl-CoA hydrolase/transferase C-terminal domain"/>
    <property type="match status" value="1"/>
</dbReference>
<dbReference type="InterPro" id="IPR026888">
    <property type="entry name" value="AcetylCoA_hyd_C"/>
</dbReference>
<feature type="binding site" evidence="3">
    <location>
        <position position="320"/>
    </location>
    <ligand>
        <name>CoA</name>
        <dbReference type="ChEBI" id="CHEBI:57287"/>
    </ligand>
</feature>
<dbReference type="STRING" id="690567.1929"/>
<dbReference type="InterPro" id="IPR046433">
    <property type="entry name" value="ActCoA_hydro"/>
</dbReference>
<evidence type="ECO:0000259" key="5">
    <source>
        <dbReference type="Pfam" id="PF13336"/>
    </source>
</evidence>
<dbReference type="GO" id="GO:0006083">
    <property type="term" value="P:acetate metabolic process"/>
    <property type="evidence" value="ECO:0007669"/>
    <property type="project" value="InterPro"/>
</dbReference>
<dbReference type="InterPro" id="IPR023990">
    <property type="entry name" value="Butryl-CoA_acetate_CoA_Tfrase"/>
</dbReference>
<dbReference type="Pfam" id="PF13336">
    <property type="entry name" value="AcetylCoA_hyd_C"/>
    <property type="match status" value="1"/>
</dbReference>
<keyword evidence="3" id="KW-0276">Fatty acid metabolism</keyword>
<comment type="subcellular location">
    <subcellularLocation>
        <location evidence="3">Cytoplasm</location>
    </subcellularLocation>
</comment>
<keyword evidence="2 3" id="KW-0808">Transferase</keyword>
<evidence type="ECO:0000256" key="3">
    <source>
        <dbReference type="HAMAP-Rule" id="MF_03228"/>
    </source>
</evidence>
<feature type="active site" description="5-glutamyl coenzyme A thioester intermediate" evidence="3">
    <location>
        <position position="245"/>
    </location>
</feature>
<comment type="similarity">
    <text evidence="1 3">Belongs to the acetyl-CoA hydrolase/transferase family.</text>
</comment>